<name>F7XWI3_MIDMI</name>
<keyword evidence="11" id="KW-0282">Flagellum</keyword>
<evidence type="ECO:0000256" key="8">
    <source>
        <dbReference type="ARBA" id="ARBA00022989"/>
    </source>
</evidence>
<keyword evidence="7 10" id="KW-0283">Flagellar rotation</keyword>
<dbReference type="Proteomes" id="UP000006639">
    <property type="component" value="Chromosome"/>
</dbReference>
<keyword evidence="6 10" id="KW-0812">Transmembrane</keyword>
<evidence type="ECO:0000256" key="9">
    <source>
        <dbReference type="ARBA" id="ARBA00023136"/>
    </source>
</evidence>
<keyword evidence="8 10" id="KW-1133">Transmembrane helix</keyword>
<evidence type="ECO:0000256" key="5">
    <source>
        <dbReference type="ARBA" id="ARBA00022500"/>
    </source>
</evidence>
<evidence type="ECO:0000313" key="12">
    <source>
        <dbReference type="Proteomes" id="UP000006639"/>
    </source>
</evidence>
<dbReference type="AlphaFoldDB" id="F7XWI3"/>
<keyword evidence="4" id="KW-1003">Cell membrane</keyword>
<protein>
    <recommendedName>
        <fullName evidence="10">Flagellar protein FliL</fullName>
    </recommendedName>
</protein>
<keyword evidence="11" id="KW-0969">Cilium</keyword>
<sequence>MKSKTDNKSNMKNTSGEISDIREKDDIFKTADEGSRTISKKPLMLAVLLILSTAAVGFVYYKKNNSNPVENNQQKNNSTASQSGVDEVIFQDLDEMVVNLDSKGKENNFLKLKITLEVHDKESLEVIKKMMPKLNDVLLVYLKTLKPSDIKGSIGIYRLREELMVRFNKIIAPAQINDVLFKDFIMQ</sequence>
<organism evidence="11 12">
    <name type="scientific">Midichloria mitochondrii (strain IricVA)</name>
    <dbReference type="NCBI Taxonomy" id="696127"/>
    <lineage>
        <taxon>Bacteria</taxon>
        <taxon>Pseudomonadati</taxon>
        <taxon>Pseudomonadota</taxon>
        <taxon>Alphaproteobacteria</taxon>
        <taxon>Rickettsiales</taxon>
        <taxon>Candidatus Midichloriaceae</taxon>
        <taxon>Candidatus Midichloria</taxon>
    </lineage>
</organism>
<dbReference type="KEGG" id="mmn:midi_00741"/>
<dbReference type="InterPro" id="IPR005503">
    <property type="entry name" value="FliL"/>
</dbReference>
<keyword evidence="5 10" id="KW-0145">Chemotaxis</keyword>
<evidence type="ECO:0000256" key="7">
    <source>
        <dbReference type="ARBA" id="ARBA00022779"/>
    </source>
</evidence>
<dbReference type="PANTHER" id="PTHR35091:SF2">
    <property type="entry name" value="FLAGELLAR PROTEIN FLIL"/>
    <property type="match status" value="1"/>
</dbReference>
<evidence type="ECO:0000256" key="3">
    <source>
        <dbReference type="ARBA" id="ARBA00008281"/>
    </source>
</evidence>
<proteinExistence type="inferred from homology"/>
<dbReference type="STRING" id="696127.midi_00741"/>
<reference evidence="11 12" key="1">
    <citation type="journal article" date="2011" name="Mol. Biol. Evol.">
        <title>Phylogenomic evidence for the presence of a flagellum and cbb3 oxidase in the free-living mitochondrial ancestor.</title>
        <authorList>
            <person name="Sassera D."/>
            <person name="Lo N."/>
            <person name="Epis S."/>
            <person name="D'Auria G."/>
            <person name="Montagna M."/>
            <person name="Comandatore F."/>
            <person name="Horner D."/>
            <person name="Pereto J."/>
            <person name="Luciano A.M."/>
            <person name="Franciosi F."/>
            <person name="Ferri E."/>
            <person name="Crotti E."/>
            <person name="Bazzocchi C."/>
            <person name="Daffonchio D."/>
            <person name="Sacchi L."/>
            <person name="Moya A."/>
            <person name="Latorre A."/>
            <person name="Bandi C."/>
        </authorList>
    </citation>
    <scope>NUCLEOTIDE SEQUENCE [LARGE SCALE GENOMIC DNA]</scope>
    <source>
        <strain evidence="11 12">IricVA</strain>
    </source>
</reference>
<dbReference type="GO" id="GO:0006935">
    <property type="term" value="P:chemotaxis"/>
    <property type="evidence" value="ECO:0007669"/>
    <property type="project" value="UniProtKB-KW"/>
</dbReference>
<evidence type="ECO:0000313" key="11">
    <source>
        <dbReference type="EMBL" id="AEI89032.1"/>
    </source>
</evidence>
<keyword evidence="10" id="KW-0997">Cell inner membrane</keyword>
<dbReference type="EMBL" id="CP002130">
    <property type="protein sequence ID" value="AEI89032.1"/>
    <property type="molecule type" value="Genomic_DNA"/>
</dbReference>
<accession>F7XWI3</accession>
<feature type="transmembrane region" description="Helical" evidence="10">
    <location>
        <begin position="43"/>
        <end position="61"/>
    </location>
</feature>
<comment type="similarity">
    <text evidence="3 10">Belongs to the FliL family.</text>
</comment>
<keyword evidence="9 10" id="KW-0472">Membrane</keyword>
<comment type="function">
    <text evidence="1 10">Controls the rotational direction of flagella during chemotaxis.</text>
</comment>
<evidence type="ECO:0000256" key="6">
    <source>
        <dbReference type="ARBA" id="ARBA00022692"/>
    </source>
</evidence>
<keyword evidence="12" id="KW-1185">Reference proteome</keyword>
<dbReference type="GO" id="GO:0009425">
    <property type="term" value="C:bacterial-type flagellum basal body"/>
    <property type="evidence" value="ECO:0007669"/>
    <property type="project" value="InterPro"/>
</dbReference>
<comment type="subcellular location">
    <subcellularLocation>
        <location evidence="10">Cell inner membrane</location>
    </subcellularLocation>
    <subcellularLocation>
        <location evidence="2">Cell membrane</location>
        <topology evidence="2">Single-pass membrane protein</topology>
    </subcellularLocation>
</comment>
<evidence type="ECO:0000256" key="4">
    <source>
        <dbReference type="ARBA" id="ARBA00022475"/>
    </source>
</evidence>
<evidence type="ECO:0000256" key="10">
    <source>
        <dbReference type="RuleBase" id="RU364125"/>
    </source>
</evidence>
<evidence type="ECO:0000256" key="2">
    <source>
        <dbReference type="ARBA" id="ARBA00004162"/>
    </source>
</evidence>
<dbReference type="GO" id="GO:0071978">
    <property type="term" value="P:bacterial-type flagellum-dependent swarming motility"/>
    <property type="evidence" value="ECO:0007669"/>
    <property type="project" value="TreeGrafter"/>
</dbReference>
<dbReference type="PANTHER" id="PTHR35091">
    <property type="entry name" value="FLAGELLAR PROTEIN FLIL"/>
    <property type="match status" value="1"/>
</dbReference>
<dbReference type="Pfam" id="PF03748">
    <property type="entry name" value="FliL"/>
    <property type="match status" value="1"/>
</dbReference>
<keyword evidence="11" id="KW-0966">Cell projection</keyword>
<evidence type="ECO:0000256" key="1">
    <source>
        <dbReference type="ARBA" id="ARBA00002254"/>
    </source>
</evidence>
<gene>
    <name evidence="11" type="primary">fliL</name>
    <name evidence="11" type="ordered locus">midi_00741</name>
</gene>
<dbReference type="HOGENOM" id="CLU_099018_2_1_5"/>
<dbReference type="GO" id="GO:0005886">
    <property type="term" value="C:plasma membrane"/>
    <property type="evidence" value="ECO:0007669"/>
    <property type="project" value="UniProtKB-SubCell"/>
</dbReference>